<evidence type="ECO:0000313" key="2">
    <source>
        <dbReference type="EMBL" id="RUQ31090.1"/>
    </source>
</evidence>
<accession>A0A3S1B9B2</accession>
<evidence type="ECO:0000256" key="1">
    <source>
        <dbReference type="SAM" id="Coils"/>
    </source>
</evidence>
<evidence type="ECO:0000313" key="3">
    <source>
        <dbReference type="Proteomes" id="UP000267430"/>
    </source>
</evidence>
<sequence>MEAHVKKSLAEWKEEICDLLNEIDKEYEEIKRELQVYSYKFSITKQVVQSTVNDEIIRNIRELYHKPFEQKFNQLKDEIRDLEEKKKVFQMFVDKIDKVVKEKEEVRPYASVQYTEQAQV</sequence>
<keyword evidence="1" id="KW-0175">Coiled coil</keyword>
<name>A0A3S1B9B2_9BACI</name>
<dbReference type="Proteomes" id="UP000267430">
    <property type="component" value="Unassembled WGS sequence"/>
</dbReference>
<keyword evidence="3" id="KW-1185">Reference proteome</keyword>
<protein>
    <submittedName>
        <fullName evidence="2">Uncharacterized protein</fullName>
    </submittedName>
</protein>
<gene>
    <name evidence="2" type="ORF">ELQ35_05795</name>
</gene>
<dbReference type="AlphaFoldDB" id="A0A3S1B9B2"/>
<reference evidence="2 3" key="1">
    <citation type="submission" date="2018-12" db="EMBL/GenBank/DDBJ databases">
        <title>Bacillus chawlae sp. nov., Bacillus glennii sp. nov., and Bacillus saganii sp. nov. Isolated from the Vehicle Assembly Building at Kennedy Space Center where the Viking Spacecraft were Assembled.</title>
        <authorList>
            <person name="Seuylemezian A."/>
            <person name="Vaishampayan P."/>
        </authorList>
    </citation>
    <scope>NUCLEOTIDE SEQUENCE [LARGE SCALE GENOMIC DNA]</scope>
    <source>
        <strain evidence="2 3">L5</strain>
    </source>
</reference>
<dbReference type="EMBL" id="RYZZ01000006">
    <property type="protein sequence ID" value="RUQ31090.1"/>
    <property type="molecule type" value="Genomic_DNA"/>
</dbReference>
<dbReference type="OrthoDB" id="2906801at2"/>
<dbReference type="RefSeq" id="WP_126863875.1">
    <property type="nucleotide sequence ID" value="NZ_JAUSTX010000020.1"/>
</dbReference>
<proteinExistence type="predicted"/>
<organism evidence="2 3">
    <name type="scientific">Peribacillus cavernae</name>
    <dbReference type="NCBI Taxonomy" id="1674310"/>
    <lineage>
        <taxon>Bacteria</taxon>
        <taxon>Bacillati</taxon>
        <taxon>Bacillota</taxon>
        <taxon>Bacilli</taxon>
        <taxon>Bacillales</taxon>
        <taxon>Bacillaceae</taxon>
        <taxon>Peribacillus</taxon>
    </lineage>
</organism>
<feature type="coiled-coil region" evidence="1">
    <location>
        <begin position="13"/>
        <end position="40"/>
    </location>
</feature>
<comment type="caution">
    <text evidence="2">The sequence shown here is derived from an EMBL/GenBank/DDBJ whole genome shotgun (WGS) entry which is preliminary data.</text>
</comment>